<organism evidence="1 2">
    <name type="scientific">Andreprevotia lacus DSM 23236</name>
    <dbReference type="NCBI Taxonomy" id="1121001"/>
    <lineage>
        <taxon>Bacteria</taxon>
        <taxon>Pseudomonadati</taxon>
        <taxon>Pseudomonadota</taxon>
        <taxon>Betaproteobacteria</taxon>
        <taxon>Neisseriales</taxon>
        <taxon>Chitinibacteraceae</taxon>
        <taxon>Andreprevotia</taxon>
    </lineage>
</organism>
<protein>
    <submittedName>
        <fullName evidence="1">Uncharacterized protein</fullName>
    </submittedName>
</protein>
<evidence type="ECO:0000313" key="2">
    <source>
        <dbReference type="Proteomes" id="UP000192761"/>
    </source>
</evidence>
<sequence length="119" mass="13142">MITTHFLISALKTRYCLTSDYSVSQLLEVTKNSAYGWKNHNIALGDPTARKVADLLDADVSVIYAAMQAERSNDPISKAIWLGIYAKLGGQQVYENIKKSCTEKKAITAKVSPLPRLIP</sequence>
<reference evidence="1 2" key="1">
    <citation type="submission" date="2017-04" db="EMBL/GenBank/DDBJ databases">
        <authorList>
            <person name="Afonso C.L."/>
            <person name="Miller P.J."/>
            <person name="Scott M.A."/>
            <person name="Spackman E."/>
            <person name="Goraichik I."/>
            <person name="Dimitrov K.M."/>
            <person name="Suarez D.L."/>
            <person name="Swayne D.E."/>
        </authorList>
    </citation>
    <scope>NUCLEOTIDE SEQUENCE [LARGE SCALE GENOMIC DNA]</scope>
    <source>
        <strain evidence="1 2">DSM 23236</strain>
    </source>
</reference>
<dbReference type="STRING" id="1121001.SAMN02745857_03898"/>
<keyword evidence="2" id="KW-1185">Reference proteome</keyword>
<dbReference type="OrthoDB" id="8777496at2"/>
<dbReference type="EMBL" id="FWXD01000036">
    <property type="protein sequence ID" value="SMC29531.1"/>
    <property type="molecule type" value="Genomic_DNA"/>
</dbReference>
<accession>A0A1W1Y155</accession>
<proteinExistence type="predicted"/>
<name>A0A1W1Y155_9NEIS</name>
<evidence type="ECO:0000313" key="1">
    <source>
        <dbReference type="EMBL" id="SMC29531.1"/>
    </source>
</evidence>
<dbReference type="AlphaFoldDB" id="A0A1W1Y155"/>
<dbReference type="RefSeq" id="WP_139799008.1">
    <property type="nucleotide sequence ID" value="NZ_FWXD01000036.1"/>
</dbReference>
<dbReference type="Proteomes" id="UP000192761">
    <property type="component" value="Unassembled WGS sequence"/>
</dbReference>
<gene>
    <name evidence="1" type="ORF">SAMN02745857_03898</name>
</gene>